<reference evidence="3" key="3">
    <citation type="submission" date="2015-06" db="UniProtKB">
        <authorList>
            <consortium name="EnsemblMetazoa"/>
        </authorList>
    </citation>
    <scope>IDENTIFICATION</scope>
</reference>
<dbReference type="EnsemblMetazoa" id="HelroT159277">
    <property type="protein sequence ID" value="HelroP159277"/>
    <property type="gene ID" value="HelroG159277"/>
</dbReference>
<dbReference type="RefSeq" id="XP_009009413.1">
    <property type="nucleotide sequence ID" value="XM_009011165.1"/>
</dbReference>
<dbReference type="EMBL" id="AMQM01000214">
    <property type="status" value="NOT_ANNOTATED_CDS"/>
    <property type="molecule type" value="Genomic_DNA"/>
</dbReference>
<gene>
    <name evidence="3" type="primary">20198235</name>
    <name evidence="2" type="ORF">HELRODRAFT_159277</name>
</gene>
<dbReference type="EMBL" id="KB095811">
    <property type="protein sequence ID" value="ESO12693.1"/>
    <property type="molecule type" value="Genomic_DNA"/>
</dbReference>
<dbReference type="AlphaFoldDB" id="T1ENT5"/>
<protein>
    <submittedName>
        <fullName evidence="2 3">Uncharacterized protein</fullName>
    </submittedName>
</protein>
<reference evidence="2 4" key="2">
    <citation type="journal article" date="2013" name="Nature">
        <title>Insights into bilaterian evolution from three spiralian genomes.</title>
        <authorList>
            <person name="Simakov O."/>
            <person name="Marletaz F."/>
            <person name="Cho S.J."/>
            <person name="Edsinger-Gonzales E."/>
            <person name="Havlak P."/>
            <person name="Hellsten U."/>
            <person name="Kuo D.H."/>
            <person name="Larsson T."/>
            <person name="Lv J."/>
            <person name="Arendt D."/>
            <person name="Savage R."/>
            <person name="Osoegawa K."/>
            <person name="de Jong P."/>
            <person name="Grimwood J."/>
            <person name="Chapman J.A."/>
            <person name="Shapiro H."/>
            <person name="Aerts A."/>
            <person name="Otillar R.P."/>
            <person name="Terry A.Y."/>
            <person name="Boore J.L."/>
            <person name="Grigoriev I.V."/>
            <person name="Lindberg D.R."/>
            <person name="Seaver E.C."/>
            <person name="Weisblat D.A."/>
            <person name="Putnam N.H."/>
            <person name="Rokhsar D.S."/>
        </authorList>
    </citation>
    <scope>NUCLEOTIDE SEQUENCE</scope>
</reference>
<accession>T1ENT5</accession>
<evidence type="ECO:0000256" key="1">
    <source>
        <dbReference type="SAM" id="MobiDB-lite"/>
    </source>
</evidence>
<proteinExistence type="predicted"/>
<feature type="compositionally biased region" description="Basic and acidic residues" evidence="1">
    <location>
        <begin position="28"/>
        <end position="48"/>
    </location>
</feature>
<dbReference type="HOGENOM" id="CLU_1604504_0_0_1"/>
<evidence type="ECO:0000313" key="3">
    <source>
        <dbReference type="EnsemblMetazoa" id="HelroP159277"/>
    </source>
</evidence>
<evidence type="ECO:0000313" key="2">
    <source>
        <dbReference type="EMBL" id="ESO12693.1"/>
    </source>
</evidence>
<dbReference type="InParanoid" id="T1ENT5"/>
<sequence length="166" mass="18366">MHTCTFVCVRVSAHDLNDEDDNEEDDDRNGTHDNADENDPTKPDKTSEQHSPAASSSALSPCYRRMCNVDDLMSKIEMKLNGRADYEAIKRAILLPRAAIASHKEPPSSPIFCHISDFYDVCVIYFEVFFDITSTKTNTATSTTAATATNGVPTPPKYGKRCVAKE</sequence>
<feature type="compositionally biased region" description="Acidic residues" evidence="1">
    <location>
        <begin position="17"/>
        <end position="27"/>
    </location>
</feature>
<keyword evidence="4" id="KW-1185">Reference proteome</keyword>
<feature type="region of interest" description="Disordered" evidence="1">
    <location>
        <begin position="17"/>
        <end position="58"/>
    </location>
</feature>
<dbReference type="CTD" id="20198235"/>
<dbReference type="GeneID" id="20198235"/>
<dbReference type="Proteomes" id="UP000015101">
    <property type="component" value="Unassembled WGS sequence"/>
</dbReference>
<dbReference type="KEGG" id="hro:HELRODRAFT_159277"/>
<organism evidence="3 4">
    <name type="scientific">Helobdella robusta</name>
    <name type="common">Californian leech</name>
    <dbReference type="NCBI Taxonomy" id="6412"/>
    <lineage>
        <taxon>Eukaryota</taxon>
        <taxon>Metazoa</taxon>
        <taxon>Spiralia</taxon>
        <taxon>Lophotrochozoa</taxon>
        <taxon>Annelida</taxon>
        <taxon>Clitellata</taxon>
        <taxon>Hirudinea</taxon>
        <taxon>Rhynchobdellida</taxon>
        <taxon>Glossiphoniidae</taxon>
        <taxon>Helobdella</taxon>
    </lineage>
</organism>
<name>T1ENT5_HELRO</name>
<evidence type="ECO:0000313" key="4">
    <source>
        <dbReference type="Proteomes" id="UP000015101"/>
    </source>
</evidence>
<reference evidence="4" key="1">
    <citation type="submission" date="2012-12" db="EMBL/GenBank/DDBJ databases">
        <authorList>
            <person name="Hellsten U."/>
            <person name="Grimwood J."/>
            <person name="Chapman J.A."/>
            <person name="Shapiro H."/>
            <person name="Aerts A."/>
            <person name="Otillar R.P."/>
            <person name="Terry A.Y."/>
            <person name="Boore J.L."/>
            <person name="Simakov O."/>
            <person name="Marletaz F."/>
            <person name="Cho S.-J."/>
            <person name="Edsinger-Gonzales E."/>
            <person name="Havlak P."/>
            <person name="Kuo D.-H."/>
            <person name="Larsson T."/>
            <person name="Lv J."/>
            <person name="Arendt D."/>
            <person name="Savage R."/>
            <person name="Osoegawa K."/>
            <person name="de Jong P."/>
            <person name="Lindberg D.R."/>
            <person name="Seaver E.C."/>
            <person name="Weisblat D.A."/>
            <person name="Putnam N.H."/>
            <person name="Grigoriev I.V."/>
            <person name="Rokhsar D.S."/>
        </authorList>
    </citation>
    <scope>NUCLEOTIDE SEQUENCE</scope>
</reference>